<dbReference type="PANTHER" id="PTHR30591:SF1">
    <property type="entry name" value="RECBCD ENZYME SUBUNIT RECC"/>
    <property type="match status" value="1"/>
</dbReference>
<evidence type="ECO:0000256" key="4">
    <source>
        <dbReference type="ARBA" id="ARBA00022801"/>
    </source>
</evidence>
<evidence type="ECO:0000313" key="13">
    <source>
        <dbReference type="Proteomes" id="UP000050864"/>
    </source>
</evidence>
<dbReference type="Gene3D" id="3.40.50.10930">
    <property type="match status" value="1"/>
</dbReference>
<dbReference type="GO" id="GO:0005524">
    <property type="term" value="F:ATP binding"/>
    <property type="evidence" value="ECO:0007669"/>
    <property type="project" value="UniProtKB-UniRule"/>
</dbReference>
<dbReference type="InterPro" id="IPR006697">
    <property type="entry name" value="RecC"/>
</dbReference>
<dbReference type="NCBIfam" id="TIGR01450">
    <property type="entry name" value="recC"/>
    <property type="match status" value="1"/>
</dbReference>
<comment type="function">
    <text evidence="10">A helicase/nuclease that prepares dsDNA breaks (DSB) for recombinational DNA repair. Binds to DSBs and unwinds DNA via a highly rapid and processive ATP-dependent bidirectional helicase activity. Unwinds dsDNA until it encounters a Chi (crossover hotspot instigator) sequence from the 3' direction. Cuts ssDNA a few nucleotides 3' to the Chi site. The properties and activities of the enzyme are changed at Chi. The Chi-altered holoenzyme produces a long 3'-ssDNA overhang and facilitates RecA-binding to the ssDNA for homologous DNA recombination and repair. Holoenzyme degrades any linearized DNA that is unable to undergo homologous recombination. In the holoenzyme this subunit recognizes the wild-type Chi sequence, and when added to isolated RecB increases its ATP-dependent helicase processivity.</text>
</comment>
<dbReference type="STRING" id="405444.ABB26_17570"/>
<keyword evidence="9 10" id="KW-0234">DNA repair</keyword>
<dbReference type="Gene3D" id="1.10.10.160">
    <property type="match status" value="1"/>
</dbReference>
<dbReference type="Proteomes" id="UP000050864">
    <property type="component" value="Unassembled WGS sequence"/>
</dbReference>
<sequence length="1116" mass="122708">MTAVPDFRLYHSNSLDVLASLLAHALREPAPGQPLLAADTVLIPQVAMRRWLQSTLAAEYGIAANLEFLTPGEFVARALKANINGERDDLGAIGLHWRLYAALTDTQLMRRPAMAGLKAYLDRGDPLRPWALAAELGGVFEKYQAWRRDWLLRWEDGAEPDDPQAILWRHIAGGQQYRARRINEYLARFEGEHQPLPQGLPGRLFAFATLNVSPDVLRVIATQARVGTLHFYMPTPTRAYWGDLQTLSEKLRSGVDDPFGMEAGENPLLQAWGAAGRDFMAVLGSYEVVHPTGEIAAYVDPEEHAGPGLDQHGLGDSLLHRLQADLFHRRALPSPLRPALRLDDPSIQIHACHTRLREMQVLHDQLRALLEDPRFDPPLQPREIAVLAPDIDPYVPYLESVFGGRGGSDEHIPWALADASPLQGEPLAEVFVQLLGLPVSRFGLNEILDLLASAPLASAAGLDAAAFERLHGWLQAAGVRWGLDAMHREQHQAPLDDAYTWQFALDRLLLGHASGSDEDIGGVAPWPELEGGALAALDALIRLLRVLARHQKTLADALTPAQWRERLLGLLLALLPETPTEPSAQRALDRLRKLINEFADEAGKAGFDAPVPAEVVRAHFASVLSEADTRAPLLTGGISFGRMVPMRLLPFRVICVLGLNDGDFPRRDPAAGLSRLTAELGTQRRRHGDRSLREDDRFLFLQLFASAQEVFYLSYLGADARDGSVREPSVLVSELVDAASAYHDEPAAVRKQLVVRHPLQPFAPAAFGDVAEPRRFSYRRQWYPAAGAVGGDRRPLAPWFSGPLQASLPEALNEERLSLDALRRFLSDPAGQFLGQRLGLRLAGDIDSSDDIEPLVLPGGGREHSALQQHVLSALLEGREQGLYERLRARALLPSGALGRQQFTRLLERVRPCAEAYLQWDDGQSLQSELYEVQLDGIRLHGRVDQIHPQGLVRLHAGPAGVAYAVRGGLDWLLVNAAGAALPLLQFHDGGQAGHGPHTLPALPQERAKTALKALLHLRSEGFQKPLLFAPYTGWDIYNSDADGREKAAHARWYGGDYSWGERNGEALQLALRGLDPFASENTAHRFIHNSLLIFSALREGKVPVESDGHDGGDAA</sequence>
<dbReference type="HAMAP" id="MF_01486">
    <property type="entry name" value="RecC"/>
    <property type="match status" value="1"/>
</dbReference>
<proteinExistence type="inferred from homology"/>
<feature type="domain" description="RecC C-terminal" evidence="11">
    <location>
        <begin position="815"/>
        <end position="1039"/>
    </location>
</feature>
<dbReference type="RefSeq" id="WP_057636016.1">
    <property type="nucleotide sequence ID" value="NZ_LDJI01000045.1"/>
</dbReference>
<evidence type="ECO:0000256" key="6">
    <source>
        <dbReference type="ARBA" id="ARBA00022839"/>
    </source>
</evidence>
<dbReference type="Gene3D" id="3.40.50.300">
    <property type="entry name" value="P-loop containing nucleotide triphosphate hydrolases"/>
    <property type="match status" value="2"/>
</dbReference>
<dbReference type="PANTHER" id="PTHR30591">
    <property type="entry name" value="RECBCD ENZYME SUBUNIT RECC"/>
    <property type="match status" value="1"/>
</dbReference>
<dbReference type="InterPro" id="IPR013986">
    <property type="entry name" value="DExx_box_DNA_helicase_dom_sf"/>
</dbReference>
<evidence type="ECO:0000256" key="5">
    <source>
        <dbReference type="ARBA" id="ARBA00022806"/>
    </source>
</evidence>
<comment type="caution">
    <text evidence="12">The sequence shown here is derived from an EMBL/GenBank/DDBJ whole genome shotgun (WGS) entry which is preliminary data.</text>
</comment>
<dbReference type="PIRSF" id="PIRSF000980">
    <property type="entry name" value="RecC"/>
    <property type="match status" value="1"/>
</dbReference>
<dbReference type="SUPFAM" id="SSF52980">
    <property type="entry name" value="Restriction endonuclease-like"/>
    <property type="match status" value="1"/>
</dbReference>
<evidence type="ECO:0000313" key="12">
    <source>
        <dbReference type="EMBL" id="KRG61949.1"/>
    </source>
</evidence>
<gene>
    <name evidence="10" type="primary">recC</name>
    <name evidence="12" type="ORF">ABB26_17570</name>
</gene>
<comment type="similarity">
    <text evidence="10">Belongs to the RecC family.</text>
</comment>
<keyword evidence="2 10" id="KW-0547">Nucleotide-binding</keyword>
<dbReference type="GO" id="GO:0000724">
    <property type="term" value="P:double-strand break repair via homologous recombination"/>
    <property type="evidence" value="ECO:0007669"/>
    <property type="project" value="UniProtKB-UniRule"/>
</dbReference>
<dbReference type="GO" id="GO:0003678">
    <property type="term" value="F:DNA helicase activity"/>
    <property type="evidence" value="ECO:0007669"/>
    <property type="project" value="UniProtKB-UniRule"/>
</dbReference>
<accession>A0A0R0BWL5</accession>
<dbReference type="Pfam" id="PF17946">
    <property type="entry name" value="RecC_C"/>
    <property type="match status" value="1"/>
</dbReference>
<protein>
    <recommendedName>
        <fullName evidence="10">RecBCD enzyme subunit RecC</fullName>
    </recommendedName>
    <alternativeName>
        <fullName evidence="10">Exonuclease V subunit RecC</fullName>
        <shortName evidence="10">ExoV subunit RecC</shortName>
    </alternativeName>
    <alternativeName>
        <fullName evidence="10">Helicase/nuclease RecBCD subunit RecC</fullName>
    </alternativeName>
</protein>
<dbReference type="InterPro" id="IPR041500">
    <property type="entry name" value="RecC_C"/>
</dbReference>
<evidence type="ECO:0000256" key="2">
    <source>
        <dbReference type="ARBA" id="ARBA00022741"/>
    </source>
</evidence>
<dbReference type="AlphaFoldDB" id="A0A0R0BWL5"/>
<comment type="subunit">
    <text evidence="10">Heterotrimer of RecB, RecC and RecD. All subunits contribute to DNA-binding.</text>
</comment>
<dbReference type="GO" id="GO:0008854">
    <property type="term" value="F:exodeoxyribonuclease V activity"/>
    <property type="evidence" value="ECO:0007669"/>
    <property type="project" value="InterPro"/>
</dbReference>
<keyword evidence="1 10" id="KW-0540">Nuclease</keyword>
<keyword evidence="7 10" id="KW-0067">ATP-binding</keyword>
<keyword evidence="13" id="KW-1185">Reference proteome</keyword>
<keyword evidence="8 10" id="KW-0238">DNA-binding</keyword>
<evidence type="ECO:0000256" key="8">
    <source>
        <dbReference type="ARBA" id="ARBA00023125"/>
    </source>
</evidence>
<keyword evidence="4 10" id="KW-0378">Hydrolase</keyword>
<evidence type="ECO:0000256" key="10">
    <source>
        <dbReference type="HAMAP-Rule" id="MF_01486"/>
    </source>
</evidence>
<evidence type="ECO:0000259" key="11">
    <source>
        <dbReference type="Pfam" id="PF17946"/>
    </source>
</evidence>
<dbReference type="SUPFAM" id="SSF52540">
    <property type="entry name" value="P-loop containing nucleoside triphosphate hydrolases"/>
    <property type="match status" value="2"/>
</dbReference>
<dbReference type="Pfam" id="PF04257">
    <property type="entry name" value="Exonuc_V_gamma"/>
    <property type="match status" value="1"/>
</dbReference>
<evidence type="ECO:0000256" key="3">
    <source>
        <dbReference type="ARBA" id="ARBA00022763"/>
    </source>
</evidence>
<keyword evidence="3 10" id="KW-0227">DNA damage</keyword>
<dbReference type="GO" id="GO:0003677">
    <property type="term" value="F:DNA binding"/>
    <property type="evidence" value="ECO:0007669"/>
    <property type="project" value="UniProtKB-UniRule"/>
</dbReference>
<dbReference type="PATRIC" id="fig|405444.3.peg.3035"/>
<evidence type="ECO:0000256" key="1">
    <source>
        <dbReference type="ARBA" id="ARBA00022722"/>
    </source>
</evidence>
<keyword evidence="5 10" id="KW-0347">Helicase</keyword>
<reference evidence="12 13" key="1">
    <citation type="submission" date="2015-05" db="EMBL/GenBank/DDBJ databases">
        <title>Genome sequencing and analysis of members of genus Stenotrophomonas.</title>
        <authorList>
            <person name="Patil P.P."/>
            <person name="Midha S."/>
            <person name="Patil P.B."/>
        </authorList>
    </citation>
    <scope>NUCLEOTIDE SEQUENCE [LARGE SCALE GENOMIC DNA]</scope>
    <source>
        <strain evidence="12 13">DSM 18929</strain>
    </source>
</reference>
<organism evidence="12 13">
    <name type="scientific">Stenotrophomonas humi</name>
    <dbReference type="NCBI Taxonomy" id="405444"/>
    <lineage>
        <taxon>Bacteria</taxon>
        <taxon>Pseudomonadati</taxon>
        <taxon>Pseudomonadota</taxon>
        <taxon>Gammaproteobacteria</taxon>
        <taxon>Lysobacterales</taxon>
        <taxon>Lysobacteraceae</taxon>
        <taxon>Stenotrophomonas</taxon>
    </lineage>
</organism>
<evidence type="ECO:0000256" key="9">
    <source>
        <dbReference type="ARBA" id="ARBA00023204"/>
    </source>
</evidence>
<dbReference type="InterPro" id="IPR011335">
    <property type="entry name" value="Restrct_endonuc-II-like"/>
</dbReference>
<evidence type="ECO:0000256" key="7">
    <source>
        <dbReference type="ARBA" id="ARBA00022840"/>
    </source>
</evidence>
<keyword evidence="6 10" id="KW-0269">Exonuclease</keyword>
<comment type="miscellaneous">
    <text evidence="10">In the RecBCD complex, RecB has a slow 3'-5' helicase, an exonuclease activity and loads RecA onto ssDNA, RecD has a fast 5'-3' helicase activity, while RecC stimulates the ATPase and processivity of the RecB helicase and contributes to recognition of the Chi site.</text>
</comment>
<dbReference type="OrthoDB" id="9762834at2"/>
<dbReference type="GO" id="GO:0009338">
    <property type="term" value="C:exodeoxyribonuclease V complex"/>
    <property type="evidence" value="ECO:0007669"/>
    <property type="project" value="InterPro"/>
</dbReference>
<name>A0A0R0BWL5_9GAMM</name>
<dbReference type="EMBL" id="LDJI01000045">
    <property type="protein sequence ID" value="KRG61949.1"/>
    <property type="molecule type" value="Genomic_DNA"/>
</dbReference>
<dbReference type="InterPro" id="IPR027417">
    <property type="entry name" value="P-loop_NTPase"/>
</dbReference>